<dbReference type="KEGG" id="mgik:GO620_002100"/>
<dbReference type="AlphaFoldDB" id="A0A6I4IMQ1"/>
<sequence>MYYPPKENDENHDYARSVAYGGVIHITNVKESGRHDFTCLGCDKPMQAILRKIHGSKPYFRHDVTDVPVYERCPFSNIQARRLIALEAIQLDKQLRLPPVYKLPPKGTAGLAIPLQSGQTMCFGSVKRHLHCFETPGGDLLLGNEPASEDDFHLFTADAVGFDEDDNPILLILISDGKRKKMDVDLMATLPILGIDAVVIIPPRSKPEEIYKAVMTGKNIKWLYNNDEREFNYHSLSADLSAGIPAADVDEGFLFEETFDCRTAEINSLIRTFNKFLGTESYRKAEQHNRRIIGETELAITRAGERRDEFEERYRAASESAHQRELDDVDERRNRLGTAKAEFSGNYQDLDERYRRKKRELDEAARVLESSIRAAELAPNSSGRSIAARRSEIERNYQSARRRMDELFEREYDQLTASEQELNELLQVKEQLSKDYANLSQKSQDDLKDYSAKRQPNLTSLKQTKQQQLNSYKQMEKTSQNALENNLKTYETELLKPLKNEMLTELQGFPEDLKRYWMDEDIFWLSRMPKVTTEGTVQLKNSLSRQLAKRGYGHISVEELANAAADFSVK</sequence>
<evidence type="ECO:0000313" key="3">
    <source>
        <dbReference type="Proteomes" id="UP000429232"/>
    </source>
</evidence>
<accession>A0A6I4IMQ1</accession>
<gene>
    <name evidence="2" type="ORF">GO620_002100</name>
</gene>
<proteinExistence type="predicted"/>
<evidence type="ECO:0000313" key="2">
    <source>
        <dbReference type="EMBL" id="QQL50269.1"/>
    </source>
</evidence>
<reference evidence="2 3" key="1">
    <citation type="submission" date="2020-12" db="EMBL/GenBank/DDBJ databases">
        <title>HMF7856_wgs.fasta genome submission.</title>
        <authorList>
            <person name="Kang H."/>
            <person name="Kim H."/>
            <person name="Joh K."/>
        </authorList>
    </citation>
    <scope>NUCLEOTIDE SEQUENCE [LARGE SCALE GENOMIC DNA]</scope>
    <source>
        <strain evidence="2 3">HMF7856</strain>
    </source>
</reference>
<dbReference type="RefSeq" id="WP_157522604.1">
    <property type="nucleotide sequence ID" value="NZ_CP066775.1"/>
</dbReference>
<name>A0A6I4IMQ1_9SPHI</name>
<feature type="coiled-coil region" evidence="1">
    <location>
        <begin position="340"/>
        <end position="493"/>
    </location>
</feature>
<dbReference type="Proteomes" id="UP000429232">
    <property type="component" value="Chromosome"/>
</dbReference>
<keyword evidence="3" id="KW-1185">Reference proteome</keyword>
<dbReference type="EMBL" id="CP066775">
    <property type="protein sequence ID" value="QQL50269.1"/>
    <property type="molecule type" value="Genomic_DNA"/>
</dbReference>
<keyword evidence="1" id="KW-0175">Coiled coil</keyword>
<protein>
    <submittedName>
        <fullName evidence="2">Uncharacterized protein</fullName>
    </submittedName>
</protein>
<organism evidence="2 3">
    <name type="scientific">Mucilaginibacter ginkgonis</name>
    <dbReference type="NCBI Taxonomy" id="2682091"/>
    <lineage>
        <taxon>Bacteria</taxon>
        <taxon>Pseudomonadati</taxon>
        <taxon>Bacteroidota</taxon>
        <taxon>Sphingobacteriia</taxon>
        <taxon>Sphingobacteriales</taxon>
        <taxon>Sphingobacteriaceae</taxon>
        <taxon>Mucilaginibacter</taxon>
    </lineage>
</organism>
<evidence type="ECO:0000256" key="1">
    <source>
        <dbReference type="SAM" id="Coils"/>
    </source>
</evidence>